<proteinExistence type="predicted"/>
<keyword evidence="1" id="KW-0732">Signal</keyword>
<evidence type="ECO:0000313" key="2">
    <source>
        <dbReference type="EMBL" id="APG05470.1"/>
    </source>
</evidence>
<dbReference type="EMBL" id="CP017480">
    <property type="protein sequence ID" value="APG05470.1"/>
    <property type="molecule type" value="Genomic_DNA"/>
</dbReference>
<organism evidence="2 3">
    <name type="scientific">Luteibacter rhizovicinus DSM 16549</name>
    <dbReference type="NCBI Taxonomy" id="1440763"/>
    <lineage>
        <taxon>Bacteria</taxon>
        <taxon>Pseudomonadati</taxon>
        <taxon>Pseudomonadota</taxon>
        <taxon>Gammaproteobacteria</taxon>
        <taxon>Lysobacterales</taxon>
        <taxon>Rhodanobacteraceae</taxon>
        <taxon>Luteibacter</taxon>
    </lineage>
</organism>
<dbReference type="STRING" id="1440763.BJI69_17200"/>
<feature type="signal peptide" evidence="1">
    <location>
        <begin position="1"/>
        <end position="31"/>
    </location>
</feature>
<dbReference type="InterPro" id="IPR026356">
    <property type="entry name" value="GrrA/OscA1_RiPP"/>
</dbReference>
<name>A0A1L3EWS6_9GAMM</name>
<accession>A0A1L3EWS6</accession>
<gene>
    <name evidence="2" type="ORF">BJI69_17200</name>
</gene>
<keyword evidence="3" id="KW-1185">Reference proteome</keyword>
<dbReference type="KEGG" id="lrz:BJI69_17200"/>
<evidence type="ECO:0000313" key="3">
    <source>
        <dbReference type="Proteomes" id="UP000182987"/>
    </source>
</evidence>
<reference evidence="3" key="1">
    <citation type="submission" date="2016-09" db="EMBL/GenBank/DDBJ databases">
        <authorList>
            <person name="Lysoe E."/>
        </authorList>
    </citation>
    <scope>NUCLEOTIDE SEQUENCE [LARGE SCALE GENOMIC DNA]</scope>
    <source>
        <strain evidence="3">LJ96T</strain>
    </source>
</reference>
<dbReference type="AlphaFoldDB" id="A0A1L3EWS6"/>
<evidence type="ECO:0000256" key="1">
    <source>
        <dbReference type="SAM" id="SignalP"/>
    </source>
</evidence>
<dbReference type="RefSeq" id="WP_046969312.1">
    <property type="nucleotide sequence ID" value="NZ_CP017480.1"/>
</dbReference>
<dbReference type="NCBIfam" id="TIGR04260">
    <property type="entry name" value="Cyano_gly_rpt"/>
    <property type="match status" value="1"/>
</dbReference>
<dbReference type="Proteomes" id="UP000182987">
    <property type="component" value="Chromosome"/>
</dbReference>
<protein>
    <submittedName>
        <fullName evidence="2">RSAM-associated Gly-rich repeat protein</fullName>
    </submittedName>
</protein>
<feature type="chain" id="PRO_5009853245" evidence="1">
    <location>
        <begin position="32"/>
        <end position="128"/>
    </location>
</feature>
<sequence>MSDWNRTRRALAVLLPAGILGASTLLGSAQATVLPASRVASDPADVTLNVADRLAAIREGVASEAEGASPVRGTAYPLLAWMNFGGFGWRNGGWRNGGWRNWGNGWHNWGNGWHNWGNGGWHNFWHNW</sequence>